<protein>
    <submittedName>
        <fullName evidence="2">Uncharacterized protein</fullName>
    </submittedName>
</protein>
<organism evidence="2 3">
    <name type="scientific">Trifolium medium</name>
    <dbReference type="NCBI Taxonomy" id="97028"/>
    <lineage>
        <taxon>Eukaryota</taxon>
        <taxon>Viridiplantae</taxon>
        <taxon>Streptophyta</taxon>
        <taxon>Embryophyta</taxon>
        <taxon>Tracheophyta</taxon>
        <taxon>Spermatophyta</taxon>
        <taxon>Magnoliopsida</taxon>
        <taxon>eudicotyledons</taxon>
        <taxon>Gunneridae</taxon>
        <taxon>Pentapetalae</taxon>
        <taxon>rosids</taxon>
        <taxon>fabids</taxon>
        <taxon>Fabales</taxon>
        <taxon>Fabaceae</taxon>
        <taxon>Papilionoideae</taxon>
        <taxon>50 kb inversion clade</taxon>
        <taxon>NPAAA clade</taxon>
        <taxon>Hologalegina</taxon>
        <taxon>IRL clade</taxon>
        <taxon>Trifolieae</taxon>
        <taxon>Trifolium</taxon>
    </lineage>
</organism>
<dbReference type="Proteomes" id="UP000265520">
    <property type="component" value="Unassembled WGS sequence"/>
</dbReference>
<evidence type="ECO:0000313" key="3">
    <source>
        <dbReference type="Proteomes" id="UP000265520"/>
    </source>
</evidence>
<proteinExistence type="predicted"/>
<feature type="non-terminal residue" evidence="2">
    <location>
        <position position="92"/>
    </location>
</feature>
<feature type="compositionally biased region" description="Polar residues" evidence="1">
    <location>
        <begin position="73"/>
        <end position="83"/>
    </location>
</feature>
<keyword evidence="3" id="KW-1185">Reference proteome</keyword>
<evidence type="ECO:0000313" key="2">
    <source>
        <dbReference type="EMBL" id="MCI54325.1"/>
    </source>
</evidence>
<sequence length="92" mass="9893">EEKGPKQASPPRIEVDDSNPLKEGQVIETLPAQENKEEHTLPPPQGSLQFGPTPTAVLASEQVIVQDPPVKESGSQVENTQPSDLKDQGVTE</sequence>
<comment type="caution">
    <text evidence="2">The sequence shown here is derived from an EMBL/GenBank/DDBJ whole genome shotgun (WGS) entry which is preliminary data.</text>
</comment>
<accession>A0A392T1Y4</accession>
<feature type="non-terminal residue" evidence="2">
    <location>
        <position position="1"/>
    </location>
</feature>
<name>A0A392T1Y4_9FABA</name>
<dbReference type="AlphaFoldDB" id="A0A392T1Y4"/>
<reference evidence="2 3" key="1">
    <citation type="journal article" date="2018" name="Front. Plant Sci.">
        <title>Red Clover (Trifolium pratense) and Zigzag Clover (T. medium) - A Picture of Genomic Similarities and Differences.</title>
        <authorList>
            <person name="Dluhosova J."/>
            <person name="Istvanek J."/>
            <person name="Nedelnik J."/>
            <person name="Repkova J."/>
        </authorList>
    </citation>
    <scope>NUCLEOTIDE SEQUENCE [LARGE SCALE GENOMIC DNA]</scope>
    <source>
        <strain evidence="3">cv. 10/8</strain>
        <tissue evidence="2">Leaf</tissue>
    </source>
</reference>
<evidence type="ECO:0000256" key="1">
    <source>
        <dbReference type="SAM" id="MobiDB-lite"/>
    </source>
</evidence>
<dbReference type="EMBL" id="LXQA010477483">
    <property type="protein sequence ID" value="MCI54325.1"/>
    <property type="molecule type" value="Genomic_DNA"/>
</dbReference>
<feature type="region of interest" description="Disordered" evidence="1">
    <location>
        <begin position="1"/>
        <end position="92"/>
    </location>
</feature>